<comment type="similarity">
    <text evidence="1">Belongs to the phosphate/phosphite/phosphonate binding protein family.</text>
</comment>
<keyword evidence="2 3" id="KW-0732">Signal</keyword>
<evidence type="ECO:0000256" key="3">
    <source>
        <dbReference type="SAM" id="SignalP"/>
    </source>
</evidence>
<feature type="domain" description="Solute-binding protein family 3/N-terminal" evidence="4">
    <location>
        <begin position="54"/>
        <end position="300"/>
    </location>
</feature>
<gene>
    <name evidence="5" type="ORF">GCM10010911_01770</name>
</gene>
<dbReference type="Gene3D" id="3.40.190.10">
    <property type="entry name" value="Periplasmic binding protein-like II"/>
    <property type="match status" value="2"/>
</dbReference>
<dbReference type="SMART" id="SM00062">
    <property type="entry name" value="PBPb"/>
    <property type="match status" value="1"/>
</dbReference>
<dbReference type="NCBIfam" id="TIGR01098">
    <property type="entry name" value="3A0109s03R"/>
    <property type="match status" value="1"/>
</dbReference>
<dbReference type="EMBL" id="BMHP01000001">
    <property type="protein sequence ID" value="GGD47880.1"/>
    <property type="molecule type" value="Genomic_DNA"/>
</dbReference>
<proteinExistence type="inferred from homology"/>
<comment type="caution">
    <text evidence="5">The sequence shown here is derived from an EMBL/GenBank/DDBJ whole genome shotgun (WGS) entry which is preliminary data.</text>
</comment>
<evidence type="ECO:0000256" key="2">
    <source>
        <dbReference type="ARBA" id="ARBA00022729"/>
    </source>
</evidence>
<reference evidence="5" key="2">
    <citation type="submission" date="2020-09" db="EMBL/GenBank/DDBJ databases">
        <authorList>
            <person name="Sun Q."/>
            <person name="Zhou Y."/>
        </authorList>
    </citation>
    <scope>NUCLEOTIDE SEQUENCE</scope>
    <source>
        <strain evidence="5">CGMCC 1.15178</strain>
    </source>
</reference>
<sequence>MFKRFMQVSLPLLVVLLLISACGSKTNTAPGGANQPNAGNGYGNANPSGYIPETLTVQFVPSTNADTLEAKAKPLEKLLIDKLGIPVKVSISTDYNVIIEAMASHQVDVGFLPPTAYVLAKGKGAAEVILQAQRYGLQDETGAPTSELVDFYKSMIIVKKDSLIKTVADLKGRKIAYQNVTSSSGFVWPAALLMDNGLSPLKDVQAVTVKGHDQGVIAVLNGDLDAAAVFQDARNKVKPDYPSVFENTRVLAFTKGIPNDTVSVRADMDPAWVEKLQKAFIDIGKDEAGHAIIKDIYSHEGYVKSDDSKFDIVREYNEKVKTE</sequence>
<dbReference type="PROSITE" id="PS51257">
    <property type="entry name" value="PROKAR_LIPOPROTEIN"/>
    <property type="match status" value="1"/>
</dbReference>
<name>A0A917DL60_9BACL</name>
<dbReference type="PANTHER" id="PTHR35841:SF1">
    <property type="entry name" value="PHOSPHONATES-BINDING PERIPLASMIC PROTEIN"/>
    <property type="match status" value="1"/>
</dbReference>
<evidence type="ECO:0000313" key="6">
    <source>
        <dbReference type="Proteomes" id="UP000612456"/>
    </source>
</evidence>
<dbReference type="Pfam" id="PF12974">
    <property type="entry name" value="Phosphonate-bd"/>
    <property type="match status" value="1"/>
</dbReference>
<protein>
    <submittedName>
        <fullName evidence="5">Phosphonate ABC transporter substrate-binding protein</fullName>
    </submittedName>
</protein>
<keyword evidence="6" id="KW-1185">Reference proteome</keyword>
<dbReference type="CDD" id="cd01071">
    <property type="entry name" value="PBP2_PhnD_like"/>
    <property type="match status" value="1"/>
</dbReference>
<dbReference type="PANTHER" id="PTHR35841">
    <property type="entry name" value="PHOSPHONATES-BINDING PERIPLASMIC PROTEIN"/>
    <property type="match status" value="1"/>
</dbReference>
<feature type="signal peptide" evidence="3">
    <location>
        <begin position="1"/>
        <end position="23"/>
    </location>
</feature>
<dbReference type="SUPFAM" id="SSF53850">
    <property type="entry name" value="Periplasmic binding protein-like II"/>
    <property type="match status" value="1"/>
</dbReference>
<organism evidence="5 6">
    <name type="scientific">Paenibacillus nasutitermitis</name>
    <dbReference type="NCBI Taxonomy" id="1652958"/>
    <lineage>
        <taxon>Bacteria</taxon>
        <taxon>Bacillati</taxon>
        <taxon>Bacillota</taxon>
        <taxon>Bacilli</taxon>
        <taxon>Bacillales</taxon>
        <taxon>Paenibacillaceae</taxon>
        <taxon>Paenibacillus</taxon>
    </lineage>
</organism>
<evidence type="ECO:0000313" key="5">
    <source>
        <dbReference type="EMBL" id="GGD47880.1"/>
    </source>
</evidence>
<dbReference type="InterPro" id="IPR005770">
    <property type="entry name" value="PhnD"/>
</dbReference>
<dbReference type="AlphaFoldDB" id="A0A917DL60"/>
<evidence type="ECO:0000259" key="4">
    <source>
        <dbReference type="SMART" id="SM00062"/>
    </source>
</evidence>
<reference evidence="5" key="1">
    <citation type="journal article" date="2014" name="Int. J. Syst. Evol. Microbiol.">
        <title>Complete genome sequence of Corynebacterium casei LMG S-19264T (=DSM 44701T), isolated from a smear-ripened cheese.</title>
        <authorList>
            <consortium name="US DOE Joint Genome Institute (JGI-PGF)"/>
            <person name="Walter F."/>
            <person name="Albersmeier A."/>
            <person name="Kalinowski J."/>
            <person name="Ruckert C."/>
        </authorList>
    </citation>
    <scope>NUCLEOTIDE SEQUENCE</scope>
    <source>
        <strain evidence="5">CGMCC 1.15178</strain>
    </source>
</reference>
<dbReference type="GO" id="GO:0055085">
    <property type="term" value="P:transmembrane transport"/>
    <property type="evidence" value="ECO:0007669"/>
    <property type="project" value="InterPro"/>
</dbReference>
<dbReference type="Proteomes" id="UP000612456">
    <property type="component" value="Unassembled WGS sequence"/>
</dbReference>
<feature type="chain" id="PRO_5038394264" evidence="3">
    <location>
        <begin position="24"/>
        <end position="323"/>
    </location>
</feature>
<dbReference type="InterPro" id="IPR001638">
    <property type="entry name" value="Solute-binding_3/MltF_N"/>
</dbReference>
<accession>A0A917DL60</accession>
<dbReference type="GO" id="GO:0043190">
    <property type="term" value="C:ATP-binding cassette (ABC) transporter complex"/>
    <property type="evidence" value="ECO:0007669"/>
    <property type="project" value="InterPro"/>
</dbReference>
<evidence type="ECO:0000256" key="1">
    <source>
        <dbReference type="ARBA" id="ARBA00007162"/>
    </source>
</evidence>